<evidence type="ECO:0000313" key="3">
    <source>
        <dbReference type="EMBL" id="SLJ95517.1"/>
    </source>
</evidence>
<dbReference type="InterPro" id="IPR022156">
    <property type="entry name" value="Uncharacterised_YfbK_N"/>
</dbReference>
<feature type="region of interest" description="Disordered" evidence="1">
    <location>
        <begin position="33"/>
        <end position="55"/>
    </location>
</feature>
<evidence type="ECO:0000259" key="2">
    <source>
        <dbReference type="PROSITE" id="PS50234"/>
    </source>
</evidence>
<gene>
    <name evidence="3" type="ORF">SAMN06295987_102488</name>
</gene>
<dbReference type="CDD" id="cd01465">
    <property type="entry name" value="vWA_subgroup"/>
    <property type="match status" value="1"/>
</dbReference>
<dbReference type="InterPro" id="IPR051266">
    <property type="entry name" value="CLCR"/>
</dbReference>
<organism evidence="3 4">
    <name type="scientific">Novosphingobium mathurense</name>
    <dbReference type="NCBI Taxonomy" id="428990"/>
    <lineage>
        <taxon>Bacteria</taxon>
        <taxon>Pseudomonadati</taxon>
        <taxon>Pseudomonadota</taxon>
        <taxon>Alphaproteobacteria</taxon>
        <taxon>Sphingomonadales</taxon>
        <taxon>Sphingomonadaceae</taxon>
        <taxon>Novosphingobium</taxon>
    </lineage>
</organism>
<dbReference type="STRING" id="428990.SAMN06295987_102488"/>
<dbReference type="PANTHER" id="PTHR10579">
    <property type="entry name" value="CALCIUM-ACTIVATED CHLORIDE CHANNEL REGULATOR"/>
    <property type="match status" value="1"/>
</dbReference>
<dbReference type="InterPro" id="IPR002035">
    <property type="entry name" value="VWF_A"/>
</dbReference>
<dbReference type="InterPro" id="IPR021908">
    <property type="entry name" value="YfbK_C"/>
</dbReference>
<dbReference type="RefSeq" id="WP_079730114.1">
    <property type="nucleotide sequence ID" value="NZ_FVZE01000002.1"/>
</dbReference>
<dbReference type="SUPFAM" id="SSF53300">
    <property type="entry name" value="vWA-like"/>
    <property type="match status" value="1"/>
</dbReference>
<reference evidence="4" key="1">
    <citation type="submission" date="2017-02" db="EMBL/GenBank/DDBJ databases">
        <authorList>
            <person name="Varghese N."/>
            <person name="Submissions S."/>
        </authorList>
    </citation>
    <scope>NUCLEOTIDE SEQUENCE [LARGE SCALE GENOMIC DNA]</scope>
    <source>
        <strain evidence="4">SM117</strain>
    </source>
</reference>
<name>A0A1U6HIB9_9SPHN</name>
<dbReference type="Pfam" id="PF00092">
    <property type="entry name" value="VWA"/>
    <property type="match status" value="1"/>
</dbReference>
<feature type="compositionally biased region" description="Low complexity" evidence="1">
    <location>
        <begin position="33"/>
        <end position="45"/>
    </location>
</feature>
<dbReference type="InterPro" id="IPR036465">
    <property type="entry name" value="vWFA_dom_sf"/>
</dbReference>
<keyword evidence="4" id="KW-1185">Reference proteome</keyword>
<sequence>MPKQSAGSRSWIAGTSISTVLFLVAGCASETGDLASGQGAAQADAARPRELATQPPPAVTAQIEALIVTTGLRKSADSVQAEAQVAPPPAIAMAAPPPPAPPPPPTTSRMLVPPVQVATDPGREQYEGKEVSPVHLAREEPVSTFSVDVDTGAYANARRFLAQGQLPPARAVRTEEMINYFRYDYARPAARDVPFSVTTDLAVTPWNPATRLLRVGLRGYDLPRNGRPPANLVFLVDVSGSMNAPDKLPLLKSALAGLAGELGKQDKVSIVVYAGAAGLVLEPTNDMRKIRDALDRLQAGGSTAGAAGLQLAYNIARDNFIEGGVNRILIGTDGDFNVGVTNHDDLIAMIEKERDNGITLTTLGFGQGNYNEALMEQIADHGNGNYAYIDSALEAKKVLGEQMSSTLFTIAKDVKIQVEFNPVQVSQYRLLGYENRALREQDFDNDKVDAGDIGAGHQVTAIYEIVPAGAKGWIAPRRYDDPLPAAARQAGELAFVKLRYKLPDGKVSKLIERAVPARLMASAVRPSGDFAFAAAVAAFGQSLRGDDLLGGFTPAQIRQLAGSQDDYWRQEFVKLVDVADSLGGNSREGG</sequence>
<dbReference type="PROSITE" id="PS51257">
    <property type="entry name" value="PROKAR_LIPOPROTEIN"/>
    <property type="match status" value="1"/>
</dbReference>
<evidence type="ECO:0000256" key="1">
    <source>
        <dbReference type="SAM" id="MobiDB-lite"/>
    </source>
</evidence>
<dbReference type="Proteomes" id="UP000190989">
    <property type="component" value="Unassembled WGS sequence"/>
</dbReference>
<dbReference type="PROSITE" id="PS50234">
    <property type="entry name" value="VWFA"/>
    <property type="match status" value="1"/>
</dbReference>
<dbReference type="EMBL" id="FVZE01000002">
    <property type="protein sequence ID" value="SLJ95517.1"/>
    <property type="molecule type" value="Genomic_DNA"/>
</dbReference>
<accession>A0A1U6HIB9</accession>
<dbReference type="Gene3D" id="3.40.50.410">
    <property type="entry name" value="von Willebrand factor, type A domain"/>
    <property type="match status" value="1"/>
</dbReference>
<proteinExistence type="predicted"/>
<dbReference type="PANTHER" id="PTHR10579:SF43">
    <property type="entry name" value="ZINC FINGER (C3HC4-TYPE RING FINGER) FAMILY PROTEIN"/>
    <property type="match status" value="1"/>
</dbReference>
<evidence type="ECO:0000313" key="4">
    <source>
        <dbReference type="Proteomes" id="UP000190989"/>
    </source>
</evidence>
<dbReference type="Pfam" id="PF12450">
    <property type="entry name" value="vWF_A"/>
    <property type="match status" value="1"/>
</dbReference>
<dbReference type="AlphaFoldDB" id="A0A1U6HIB9"/>
<protein>
    <submittedName>
        <fullName evidence="3">Ca-activated chloride channel family protein</fullName>
    </submittedName>
</protein>
<dbReference type="SMART" id="SM00327">
    <property type="entry name" value="VWA"/>
    <property type="match status" value="1"/>
</dbReference>
<feature type="domain" description="VWFA" evidence="2">
    <location>
        <begin position="231"/>
        <end position="407"/>
    </location>
</feature>
<dbReference type="Pfam" id="PF12034">
    <property type="entry name" value="YfbK_C"/>
    <property type="match status" value="1"/>
</dbReference>